<gene>
    <name evidence="1" type="ORF">SAMN05444065_106295</name>
</gene>
<sequence length="36" mass="3609">MICANALDGKPDGALPDQTAVKTPHQAGFIESIAAG</sequence>
<evidence type="ECO:0000313" key="1">
    <source>
        <dbReference type="EMBL" id="SFO05086.1"/>
    </source>
</evidence>
<comment type="caution">
    <text evidence="1">The sequence shown here is derived from an EMBL/GenBank/DDBJ whole genome shotgun (WGS) entry which is preliminary data.</text>
</comment>
<name>A0AB38BTB5_PSESX</name>
<accession>A0AB38BTB5</accession>
<proteinExistence type="predicted"/>
<evidence type="ECO:0000313" key="2">
    <source>
        <dbReference type="Proteomes" id="UP000183083"/>
    </source>
</evidence>
<dbReference type="AlphaFoldDB" id="A0AB38BTB5"/>
<reference evidence="1 2" key="1">
    <citation type="submission" date="2016-10" db="EMBL/GenBank/DDBJ databases">
        <authorList>
            <person name="Varghese N."/>
            <person name="Submissions S."/>
        </authorList>
    </citation>
    <scope>NUCLEOTIDE SEQUENCE [LARGE SCALE GENOMIC DNA]</scope>
    <source>
        <strain evidence="1 2">BS0292</strain>
    </source>
</reference>
<protein>
    <submittedName>
        <fullName evidence="1">Uncharacterized protein</fullName>
    </submittedName>
</protein>
<organism evidence="1 2">
    <name type="scientific">Pseudomonas syringae</name>
    <dbReference type="NCBI Taxonomy" id="317"/>
    <lineage>
        <taxon>Bacteria</taxon>
        <taxon>Pseudomonadati</taxon>
        <taxon>Pseudomonadota</taxon>
        <taxon>Gammaproteobacteria</taxon>
        <taxon>Pseudomonadales</taxon>
        <taxon>Pseudomonadaceae</taxon>
        <taxon>Pseudomonas</taxon>
    </lineage>
</organism>
<dbReference type="EMBL" id="FOVV01000006">
    <property type="protein sequence ID" value="SFO05086.1"/>
    <property type="molecule type" value="Genomic_DNA"/>
</dbReference>
<dbReference type="Proteomes" id="UP000183083">
    <property type="component" value="Unassembled WGS sequence"/>
</dbReference>